<dbReference type="Gene3D" id="3.30.700.10">
    <property type="entry name" value="Glycoprotein, Type 4 Pilin"/>
    <property type="match status" value="1"/>
</dbReference>
<comment type="caution">
    <text evidence="2">The sequence shown here is derived from an EMBL/GenBank/DDBJ whole genome shotgun (WGS) entry which is preliminary data.</text>
</comment>
<reference evidence="2" key="1">
    <citation type="submission" date="2022-08" db="EMBL/GenBank/DDBJ databases">
        <authorList>
            <person name="Volokhov D.V."/>
            <person name="Furtak V.A."/>
            <person name="Zagorodnyaya T.A."/>
        </authorList>
    </citation>
    <scope>NUCLEOTIDE SEQUENCE</scope>
    <source>
        <strain evidence="2">CSL10203-ORH2</strain>
    </source>
</reference>
<dbReference type="Proteomes" id="UP001166947">
    <property type="component" value="Unassembled WGS sequence"/>
</dbReference>
<evidence type="ECO:0000256" key="1">
    <source>
        <dbReference type="ARBA" id="ARBA00005233"/>
    </source>
</evidence>
<dbReference type="InterPro" id="IPR045584">
    <property type="entry name" value="Pilin-like"/>
</dbReference>
<dbReference type="InterPro" id="IPR001082">
    <property type="entry name" value="Pilin"/>
</dbReference>
<evidence type="ECO:0000313" key="2">
    <source>
        <dbReference type="EMBL" id="MCS4533190.1"/>
    </source>
</evidence>
<dbReference type="EMBL" id="JANUXW010000002">
    <property type="protein sequence ID" value="MCS4533190.1"/>
    <property type="molecule type" value="Genomic_DNA"/>
</dbReference>
<comment type="similarity">
    <text evidence="1">Belongs to the N-Me-Phe pilin family.</text>
</comment>
<proteinExistence type="inferred from homology"/>
<organism evidence="2 3">
    <name type="scientific">Neisseria montereyensis</name>
    <dbReference type="NCBI Taxonomy" id="2973938"/>
    <lineage>
        <taxon>Bacteria</taxon>
        <taxon>Pseudomonadati</taxon>
        <taxon>Pseudomonadota</taxon>
        <taxon>Betaproteobacteria</taxon>
        <taxon>Neisseriales</taxon>
        <taxon>Neisseriaceae</taxon>
        <taxon>Neisseria</taxon>
    </lineage>
</organism>
<accession>A0ABT2FCA7</accession>
<dbReference type="SUPFAM" id="SSF54523">
    <property type="entry name" value="Pili subunits"/>
    <property type="match status" value="1"/>
</dbReference>
<reference evidence="2" key="2">
    <citation type="journal article" date="2023" name="Curr. Microbiol.">
        <title>Neisseria montereyensis sp. nov., Isolated from Oropharynx of California Sea Lion (Zalophus californianus): Genomic, Phylogenetic, and Phenotypic Study.</title>
        <authorList>
            <person name="Volokhov D.V."/>
            <person name="Zagorodnyaya T.A."/>
            <person name="Furtak V.A."/>
            <person name="Nattanmai G."/>
            <person name="Randall L."/>
            <person name="Jose S."/>
            <person name="Gao Y."/>
            <person name="Gulland F.M."/>
            <person name="Eisenberg T."/>
            <person name="Delmonte P."/>
            <person name="Blom J."/>
            <person name="Mitchell K.K."/>
        </authorList>
    </citation>
    <scope>NUCLEOTIDE SEQUENCE</scope>
    <source>
        <strain evidence="2">CSL10203-ORH2</strain>
    </source>
</reference>
<evidence type="ECO:0000313" key="3">
    <source>
        <dbReference type="Proteomes" id="UP001166947"/>
    </source>
</evidence>
<protein>
    <submittedName>
        <fullName evidence="2">Pilin</fullName>
    </submittedName>
</protein>
<sequence length="121" mass="12903">MAEGIMALANCREAVTEASMSGFVEAPKAENGFSCGNNASTAYTFNVDTDSNGKITATLHNIPELGPSNKIELIPYTDADMTKPAISADFIRATAKEIRAWKCSAPEINGIRALYLPASCR</sequence>
<dbReference type="Pfam" id="PF00114">
    <property type="entry name" value="Pilin"/>
    <property type="match status" value="1"/>
</dbReference>
<keyword evidence="3" id="KW-1185">Reference proteome</keyword>
<name>A0ABT2FCA7_9NEIS</name>
<gene>
    <name evidence="2" type="ORF">NXS09_02610</name>
</gene>